<comment type="similarity">
    <text evidence="2">Belongs to the SusD family.</text>
</comment>
<dbReference type="AlphaFoldDB" id="A0A1X7KUA8"/>
<dbReference type="SUPFAM" id="SSF48452">
    <property type="entry name" value="TPR-like"/>
    <property type="match status" value="1"/>
</dbReference>
<comment type="subcellular location">
    <subcellularLocation>
        <location evidence="1">Cell outer membrane</location>
    </subcellularLocation>
</comment>
<dbReference type="InterPro" id="IPR033985">
    <property type="entry name" value="SusD-like_N"/>
</dbReference>
<accession>A0A1X7KUA8</accession>
<keyword evidence="3" id="KW-0732">Signal</keyword>
<proteinExistence type="inferred from homology"/>
<dbReference type="OrthoDB" id="5694214at2"/>
<feature type="domain" description="SusD-like N-terminal" evidence="7">
    <location>
        <begin position="18"/>
        <end position="217"/>
    </location>
</feature>
<evidence type="ECO:0000256" key="2">
    <source>
        <dbReference type="ARBA" id="ARBA00006275"/>
    </source>
</evidence>
<dbReference type="RefSeq" id="WP_085473905.1">
    <property type="nucleotide sequence ID" value="NZ_FXAU01000006.1"/>
</dbReference>
<feature type="domain" description="RagB/SusD" evidence="6">
    <location>
        <begin position="357"/>
        <end position="428"/>
    </location>
</feature>
<dbReference type="Pfam" id="PF07980">
    <property type="entry name" value="SusD_RagB"/>
    <property type="match status" value="2"/>
</dbReference>
<keyword evidence="5" id="KW-0998">Cell outer membrane</keyword>
<evidence type="ECO:0000259" key="6">
    <source>
        <dbReference type="Pfam" id="PF07980"/>
    </source>
</evidence>
<reference evidence="8 9" key="1">
    <citation type="submission" date="2017-04" db="EMBL/GenBank/DDBJ databases">
        <authorList>
            <person name="Afonso C.L."/>
            <person name="Miller P.J."/>
            <person name="Scott M.A."/>
            <person name="Spackman E."/>
            <person name="Goraichik I."/>
            <person name="Dimitrov K.M."/>
            <person name="Suarez D.L."/>
            <person name="Swayne D.E."/>
        </authorList>
    </citation>
    <scope>NUCLEOTIDE SEQUENCE [LARGE SCALE GENOMIC DNA]</scope>
    <source>
        <strain evidence="8 9">DSM 22418</strain>
    </source>
</reference>
<evidence type="ECO:0000256" key="5">
    <source>
        <dbReference type="ARBA" id="ARBA00023237"/>
    </source>
</evidence>
<evidence type="ECO:0000313" key="9">
    <source>
        <dbReference type="Proteomes" id="UP000192980"/>
    </source>
</evidence>
<keyword evidence="4" id="KW-0472">Membrane</keyword>
<organism evidence="8 9">
    <name type="scientific">Sphingobacterium psychroaquaticum</name>
    <dbReference type="NCBI Taxonomy" id="561061"/>
    <lineage>
        <taxon>Bacteria</taxon>
        <taxon>Pseudomonadati</taxon>
        <taxon>Bacteroidota</taxon>
        <taxon>Sphingobacteriia</taxon>
        <taxon>Sphingobacteriales</taxon>
        <taxon>Sphingobacteriaceae</taxon>
        <taxon>Sphingobacterium</taxon>
    </lineage>
</organism>
<dbReference type="Gene3D" id="1.25.40.390">
    <property type="match status" value="1"/>
</dbReference>
<evidence type="ECO:0000256" key="1">
    <source>
        <dbReference type="ARBA" id="ARBA00004442"/>
    </source>
</evidence>
<dbReference type="InterPro" id="IPR012944">
    <property type="entry name" value="SusD_RagB_dom"/>
</dbReference>
<evidence type="ECO:0000313" key="8">
    <source>
        <dbReference type="EMBL" id="SMG44848.1"/>
    </source>
</evidence>
<dbReference type="EMBL" id="FXAU01000006">
    <property type="protein sequence ID" value="SMG44848.1"/>
    <property type="molecule type" value="Genomic_DNA"/>
</dbReference>
<evidence type="ECO:0000259" key="7">
    <source>
        <dbReference type="Pfam" id="PF14322"/>
    </source>
</evidence>
<dbReference type="Proteomes" id="UP000192980">
    <property type="component" value="Unassembled WGS sequence"/>
</dbReference>
<evidence type="ECO:0000256" key="3">
    <source>
        <dbReference type="ARBA" id="ARBA00022729"/>
    </source>
</evidence>
<dbReference type="InterPro" id="IPR011990">
    <property type="entry name" value="TPR-like_helical_dom_sf"/>
</dbReference>
<name>A0A1X7KUA8_9SPHI</name>
<protein>
    <submittedName>
        <fullName evidence="8">Starch-binding associating with outer membrane</fullName>
    </submittedName>
</protein>
<dbReference type="GO" id="GO:0009279">
    <property type="term" value="C:cell outer membrane"/>
    <property type="evidence" value="ECO:0007669"/>
    <property type="project" value="UniProtKB-SubCell"/>
</dbReference>
<evidence type="ECO:0000256" key="4">
    <source>
        <dbReference type="ARBA" id="ARBA00023136"/>
    </source>
</evidence>
<sequence>MKKIIIFLAILACSGCKDFLEKVPTDFTSPESYFNTEKDLETALVGVYDILGHEYVYGKWYQFQISVGTDESYMTGVQPAGSLNTYQHEPSNIYLTNLWRYIYSGIERANQLIAHIDKPKMDEGKRKQILGEVLFLRSYYYFILVTHFGDVPLKLEPTSSINNTDIKRSDMRIVYEQIVTDMKRAETYLEGQTAAKVGFGGRVTLSAVRGILARVYLHMAGFPLQDTDKYKEVIAYTQKVINSGEHELNPSFEQIFINYAQDKYDVKESIWEVEFWGNRTGNAFMETGQIGTISGPFANDVTIGKSTGSVKTTGLLFKAYEEETGSAGTLKYSPDLRRDWTCVQYTFGTAVSNPDWNKTASVGIYNMDLGKWRREFETLTPKHSTFTPQNFPLLRYSDILLMYAEAENEVNGVTEEAKAAINLVRKRAYGKLLNGSVLKRIAVTNGGSGYVTATPPKVIISGGGGANAEAIAIVASGRVTEVIITRAGKGFTAVPTISFAAASGSGAVAQATLVNPALVNADLSAQHTASKDAFRSAIQKERMREFAGENLRRQDLIRWGKLMEFLQVAAKDIVDFAPANRKYTAQAGDNVADRDVLLPIPAYEMNLNKLLTQNPGW</sequence>
<dbReference type="Pfam" id="PF14322">
    <property type="entry name" value="SusD-like_3"/>
    <property type="match status" value="1"/>
</dbReference>
<dbReference type="STRING" id="561061.SAMN05660862_3214"/>
<gene>
    <name evidence="8" type="ORF">SAMN05660862_3214</name>
</gene>
<keyword evidence="9" id="KW-1185">Reference proteome</keyword>
<feature type="domain" description="RagB/SusD" evidence="6">
    <location>
        <begin position="523"/>
        <end position="617"/>
    </location>
</feature>